<organism evidence="1 2">
    <name type="scientific">Brassica carinata</name>
    <name type="common">Ethiopian mustard</name>
    <name type="synonym">Abyssinian cabbage</name>
    <dbReference type="NCBI Taxonomy" id="52824"/>
    <lineage>
        <taxon>Eukaryota</taxon>
        <taxon>Viridiplantae</taxon>
        <taxon>Streptophyta</taxon>
        <taxon>Embryophyta</taxon>
        <taxon>Tracheophyta</taxon>
        <taxon>Spermatophyta</taxon>
        <taxon>Magnoliopsida</taxon>
        <taxon>eudicotyledons</taxon>
        <taxon>Gunneridae</taxon>
        <taxon>Pentapetalae</taxon>
        <taxon>rosids</taxon>
        <taxon>malvids</taxon>
        <taxon>Brassicales</taxon>
        <taxon>Brassicaceae</taxon>
        <taxon>Brassiceae</taxon>
        <taxon>Brassica</taxon>
    </lineage>
</organism>
<dbReference type="EMBL" id="JAAMPC010000016">
    <property type="protein sequence ID" value="KAG2253073.1"/>
    <property type="molecule type" value="Genomic_DNA"/>
</dbReference>
<name>A0A8X7PLZ2_BRACI</name>
<accession>A0A8X7PLZ2</accession>
<gene>
    <name evidence="1" type="ORF">Bca52824_083209</name>
</gene>
<protein>
    <submittedName>
        <fullName evidence="1">Uncharacterized protein</fullName>
    </submittedName>
</protein>
<evidence type="ECO:0000313" key="2">
    <source>
        <dbReference type="Proteomes" id="UP000886595"/>
    </source>
</evidence>
<dbReference type="Proteomes" id="UP000886595">
    <property type="component" value="Unassembled WGS sequence"/>
</dbReference>
<keyword evidence="2" id="KW-1185">Reference proteome</keyword>
<sequence length="99" mass="11721">MPLFPVLLPTLQYIERHTFETRNESVNVFVLQAIHIMVLYYGSLRLILRVTDVDSVIKPLRSMERSVFTDRMVFVRAVHEAKDERDSDEVFEFQLLSVY</sequence>
<proteinExistence type="predicted"/>
<dbReference type="OrthoDB" id="567086at2759"/>
<dbReference type="AlphaFoldDB" id="A0A8X7PLZ2"/>
<comment type="caution">
    <text evidence="1">The sequence shown here is derived from an EMBL/GenBank/DDBJ whole genome shotgun (WGS) entry which is preliminary data.</text>
</comment>
<reference evidence="1 2" key="1">
    <citation type="submission" date="2020-02" db="EMBL/GenBank/DDBJ databases">
        <authorList>
            <person name="Ma Q."/>
            <person name="Huang Y."/>
            <person name="Song X."/>
            <person name="Pei D."/>
        </authorList>
    </citation>
    <scope>NUCLEOTIDE SEQUENCE [LARGE SCALE GENOMIC DNA]</scope>
    <source>
        <strain evidence="1">Sxm20200214</strain>
        <tissue evidence="1">Leaf</tissue>
    </source>
</reference>
<evidence type="ECO:0000313" key="1">
    <source>
        <dbReference type="EMBL" id="KAG2253073.1"/>
    </source>
</evidence>